<dbReference type="InterPro" id="IPR021533">
    <property type="entry name" value="PepSY-like"/>
</dbReference>
<evidence type="ECO:0000313" key="4">
    <source>
        <dbReference type="Proteomes" id="UP001231197"/>
    </source>
</evidence>
<feature type="domain" description="Putative beta-lactamase-inhibitor-like PepSY-like" evidence="2">
    <location>
        <begin position="24"/>
        <end position="80"/>
    </location>
</feature>
<accession>A0ABT7ZSQ5</accession>
<dbReference type="Proteomes" id="UP001231197">
    <property type="component" value="Unassembled WGS sequence"/>
</dbReference>
<comment type="caution">
    <text evidence="3">The sequence shown here is derived from an EMBL/GenBank/DDBJ whole genome shotgun (WGS) entry which is preliminary data.</text>
</comment>
<feature type="signal peptide" evidence="1">
    <location>
        <begin position="1"/>
        <end position="20"/>
    </location>
</feature>
<keyword evidence="4" id="KW-1185">Reference proteome</keyword>
<dbReference type="EMBL" id="JASDDK010000001">
    <property type="protein sequence ID" value="MDN3492022.1"/>
    <property type="molecule type" value="Genomic_DNA"/>
</dbReference>
<organism evidence="3 4">
    <name type="scientific">Winogradskyella bathintestinalis</name>
    <dbReference type="NCBI Taxonomy" id="3035208"/>
    <lineage>
        <taxon>Bacteria</taxon>
        <taxon>Pseudomonadati</taxon>
        <taxon>Bacteroidota</taxon>
        <taxon>Flavobacteriia</taxon>
        <taxon>Flavobacteriales</taxon>
        <taxon>Flavobacteriaceae</taxon>
        <taxon>Winogradskyella</taxon>
    </lineage>
</organism>
<protein>
    <submittedName>
        <fullName evidence="3">PepSY-like domain-containing protein</fullName>
    </submittedName>
</protein>
<evidence type="ECO:0000256" key="1">
    <source>
        <dbReference type="SAM" id="SignalP"/>
    </source>
</evidence>
<evidence type="ECO:0000259" key="2">
    <source>
        <dbReference type="Pfam" id="PF11396"/>
    </source>
</evidence>
<reference evidence="3 4" key="1">
    <citation type="journal article" date="2023" name="Int. J. Syst. Evol. Microbiol.">
        <title>Winogradskyella bathintestinalis sp. nov., isolated from the intestine of the deep-sea loosejaw dragonfish, Malacosteus niger.</title>
        <authorList>
            <person name="Uniacke-Lowe S."/>
            <person name="Johnson C.N."/>
            <person name="Stanton C."/>
            <person name="Hill C."/>
            <person name="Ross P."/>
        </authorList>
    </citation>
    <scope>NUCLEOTIDE SEQUENCE [LARGE SCALE GENOMIC DNA]</scope>
    <source>
        <strain evidence="3 4">APC 3343</strain>
    </source>
</reference>
<proteinExistence type="predicted"/>
<dbReference type="Gene3D" id="3.10.450.360">
    <property type="match status" value="1"/>
</dbReference>
<feature type="chain" id="PRO_5045565623" evidence="1">
    <location>
        <begin position="21"/>
        <end position="152"/>
    </location>
</feature>
<sequence length="152" mass="17348">MKKLAILAMTILAINFTSCSDDDDAVSMSEVPNEVTLAFETQFPEATDVDYETFNDQYEVDFDLNNVDYEALYDMDGTLVKYKYDILDTDVPQEILTAIINEYDDRPIDDAEILVIDGTNYYQIELDNIPTDDQILFNTDGTVNTTIAYWDS</sequence>
<gene>
    <name evidence="3" type="ORF">QMA06_04770</name>
</gene>
<feature type="domain" description="Putative beta-lactamase-inhibitor-like PepSY-like" evidence="2">
    <location>
        <begin position="84"/>
        <end position="143"/>
    </location>
</feature>
<evidence type="ECO:0000313" key="3">
    <source>
        <dbReference type="EMBL" id="MDN3492022.1"/>
    </source>
</evidence>
<dbReference type="Pfam" id="PF11396">
    <property type="entry name" value="PepSY_like"/>
    <property type="match status" value="2"/>
</dbReference>
<keyword evidence="1" id="KW-0732">Signal</keyword>
<name>A0ABT7ZSQ5_9FLAO</name>
<dbReference type="RefSeq" id="WP_290205706.1">
    <property type="nucleotide sequence ID" value="NZ_JASDDK010000001.1"/>
</dbReference>
<dbReference type="SUPFAM" id="SSF160574">
    <property type="entry name" value="BT0923-like"/>
    <property type="match status" value="1"/>
</dbReference>